<dbReference type="AlphaFoldDB" id="A0A7H1J4Z3"/>
<accession>A0A7H1J4Z3</accession>
<dbReference type="RefSeq" id="WP_111606811.1">
    <property type="nucleotide sequence ID" value="NZ_BMLJ01000009.1"/>
</dbReference>
<organism evidence="1 2">
    <name type="scientific">Marinomonas arctica</name>
    <dbReference type="NCBI Taxonomy" id="383750"/>
    <lineage>
        <taxon>Bacteria</taxon>
        <taxon>Pseudomonadati</taxon>
        <taxon>Pseudomonadota</taxon>
        <taxon>Gammaproteobacteria</taxon>
        <taxon>Oceanospirillales</taxon>
        <taxon>Oceanospirillaceae</taxon>
        <taxon>Marinomonas</taxon>
    </lineage>
</organism>
<dbReference type="EMBL" id="CP061081">
    <property type="protein sequence ID" value="QNT05559.1"/>
    <property type="molecule type" value="Genomic_DNA"/>
</dbReference>
<proteinExistence type="predicted"/>
<dbReference type="KEGG" id="mard:IBG28_18175"/>
<gene>
    <name evidence="1" type="ORF">IBG28_18175</name>
</gene>
<evidence type="ECO:0000313" key="1">
    <source>
        <dbReference type="EMBL" id="QNT05559.1"/>
    </source>
</evidence>
<evidence type="ECO:0000313" key="2">
    <source>
        <dbReference type="Proteomes" id="UP000516370"/>
    </source>
</evidence>
<dbReference type="Proteomes" id="UP000516370">
    <property type="component" value="Chromosome"/>
</dbReference>
<name>A0A7H1J4Z3_9GAMM</name>
<keyword evidence="2" id="KW-1185">Reference proteome</keyword>
<dbReference type="OrthoDB" id="9808588at2"/>
<reference evidence="1 2" key="1">
    <citation type="submission" date="2020-09" db="EMBL/GenBank/DDBJ databases">
        <title>Complete genome sequence of an Arctic sea ice bacterium Marinomonas arctica BSI20414.</title>
        <authorList>
            <person name="Liao L."/>
            <person name="Chen B."/>
        </authorList>
    </citation>
    <scope>NUCLEOTIDE SEQUENCE [LARGE SCALE GENOMIC DNA]</scope>
    <source>
        <strain evidence="1 2">BSI20414</strain>
    </source>
</reference>
<sequence length="59" mass="6794">MRKKAAEQVGQHDSEQELIRYQLRGGDMLNSIRFGLVWFGLAESAESRRWQYKGHAADA</sequence>
<protein>
    <submittedName>
        <fullName evidence="1">Uncharacterized protein</fullName>
    </submittedName>
</protein>